<name>A0A6C0BIZ9_9ZZZZ</name>
<sequence length="107" mass="12571">MIFKQTRYVGEGGFGILVIPIDQPNMAYKLLKSANCVDAKKEALIHNHIYSQFMRTSHTYLDLMHIAQPLFFTSLYKPITFDSPRIKGQTNRLYLWDGLFITHRDYR</sequence>
<dbReference type="EMBL" id="MN739178">
    <property type="protein sequence ID" value="QHS92347.1"/>
    <property type="molecule type" value="Genomic_DNA"/>
</dbReference>
<dbReference type="AlphaFoldDB" id="A0A6C0BIZ9"/>
<organism evidence="1">
    <name type="scientific">viral metagenome</name>
    <dbReference type="NCBI Taxonomy" id="1070528"/>
    <lineage>
        <taxon>unclassified sequences</taxon>
        <taxon>metagenomes</taxon>
        <taxon>organismal metagenomes</taxon>
    </lineage>
</organism>
<evidence type="ECO:0000313" key="1">
    <source>
        <dbReference type="EMBL" id="QHS92347.1"/>
    </source>
</evidence>
<proteinExistence type="predicted"/>
<protein>
    <submittedName>
        <fullName evidence="1">Uncharacterized protein</fullName>
    </submittedName>
</protein>
<reference evidence="1" key="1">
    <citation type="journal article" date="2020" name="Nature">
        <title>Giant virus diversity and host interactions through global metagenomics.</title>
        <authorList>
            <person name="Schulz F."/>
            <person name="Roux S."/>
            <person name="Paez-Espino D."/>
            <person name="Jungbluth S."/>
            <person name="Walsh D.A."/>
            <person name="Denef V.J."/>
            <person name="McMahon K.D."/>
            <person name="Konstantinidis K.T."/>
            <person name="Eloe-Fadrosh E.A."/>
            <person name="Kyrpides N.C."/>
            <person name="Woyke T."/>
        </authorList>
    </citation>
    <scope>NUCLEOTIDE SEQUENCE</scope>
    <source>
        <strain evidence="1">GVMAG-M-3300014204-73</strain>
    </source>
</reference>
<accession>A0A6C0BIZ9</accession>